<dbReference type="InterPro" id="IPR039910">
    <property type="entry name" value="D15-like"/>
</dbReference>
<dbReference type="Gene3D" id="2.40.160.50">
    <property type="entry name" value="membrane protein fhac: a member of the omp85/tpsb transporter family"/>
    <property type="match status" value="1"/>
</dbReference>
<sequence length="805" mass="93531">MNKFKYINFLLALLLLSSCSLTKGLKEGEHLVYEVEVTGVEQNNEDDIKELITQTPNTRVPLFNFSPGVFIYNLGKIGYDSLRLAQKKDEIQNQLQEVQAKLEEDPQKNKWYRKFNRLNSRIEGLNKKLEYGNWFMRTGNPNVIYDSVKTYQSQEQIQFYLENHGNFDAKVTTEVNKKNKKAFITYNVSEGTPYVIDSIFTRSGDENIYKLLGQHQENRLIREGHIYNQNNLRKERQRVEDILKNNGYYTFSKSYIAYNVYKDTLENKVTVEQVIRKPTYAENHKVYTVDSILFSIDSPNDLILDEEVKFQHEGITFQMYRDRYSEKILDSRIFLKKGALYNRSEVLETQRQLANLDIFRFVNIAFDTLGNSITAKIFTKPNEKYQITNQLGASITEQLPGPFFSHSLRNRNLFRGLEIFEFNFRAGLEGVASATTEGGVYRSRELSTSASILFPQFLFPFNDWALKAFGRYNPRTRTLLGYNYVNRPEYARESFNTIFAYNWATSNQRHQFTVSWLDANFIRSNLDPAFEDRLLELQSLGNNLINSFESSYVSSISGQVIINFNEYGIYQRDRASLWRLFLEGGGTMLNFINTEFLEARSLSHFQFLKFQSDFRRYLPINRKSTFAYRLNFGLAYPYGISEGVLPYEKYYFAGGSTSIRAWQPRRLGPGSYTPEITSDGSFDYRFEQPGNILFEAMLEYRRKLFGYFDGAFFIDAGNIWTIKKDPTREGAQIQPESFIQDIAIGTGIGLRMDFDFLVLRLDMGIKAIDPARPLGERFILDNLSFQNPLGEKGQTVFNIGIGYPF</sequence>
<name>A0ABV5J5S8_9BACT</name>
<evidence type="ECO:0000313" key="10">
    <source>
        <dbReference type="EMBL" id="MFB9212157.1"/>
    </source>
</evidence>
<evidence type="ECO:0000259" key="8">
    <source>
        <dbReference type="Pfam" id="PF01103"/>
    </source>
</evidence>
<evidence type="ECO:0000256" key="1">
    <source>
        <dbReference type="ARBA" id="ARBA00004370"/>
    </source>
</evidence>
<evidence type="ECO:0000256" key="4">
    <source>
        <dbReference type="ARBA" id="ARBA00023136"/>
    </source>
</evidence>
<reference evidence="10 11" key="1">
    <citation type="submission" date="2024-09" db="EMBL/GenBank/DDBJ databases">
        <authorList>
            <person name="Sun Q."/>
            <person name="Mori K."/>
        </authorList>
    </citation>
    <scope>NUCLEOTIDE SEQUENCE [LARGE SCALE GENOMIC DNA]</scope>
    <source>
        <strain evidence="10 11">CECT 7682</strain>
    </source>
</reference>
<dbReference type="EMBL" id="JBHMEW010000058">
    <property type="protein sequence ID" value="MFB9212157.1"/>
    <property type="molecule type" value="Genomic_DNA"/>
</dbReference>
<dbReference type="Pfam" id="PF07244">
    <property type="entry name" value="POTRA"/>
    <property type="match status" value="1"/>
</dbReference>
<dbReference type="PANTHER" id="PTHR12815:SF47">
    <property type="entry name" value="TRANSLOCATION AND ASSEMBLY MODULE SUBUNIT TAMA"/>
    <property type="match status" value="1"/>
</dbReference>
<keyword evidence="5" id="KW-0998">Cell outer membrane</keyword>
<evidence type="ECO:0000259" key="9">
    <source>
        <dbReference type="Pfam" id="PF07244"/>
    </source>
</evidence>
<dbReference type="PROSITE" id="PS51257">
    <property type="entry name" value="PROKAR_LIPOPROTEIN"/>
    <property type="match status" value="1"/>
</dbReference>
<accession>A0ABV5J5S8</accession>
<keyword evidence="6" id="KW-0175">Coiled coil</keyword>
<keyword evidence="3 7" id="KW-0732">Signal</keyword>
<organism evidence="10 11">
    <name type="scientific">Echinicola jeungdonensis</name>
    <dbReference type="NCBI Taxonomy" id="709343"/>
    <lineage>
        <taxon>Bacteria</taxon>
        <taxon>Pseudomonadati</taxon>
        <taxon>Bacteroidota</taxon>
        <taxon>Cytophagia</taxon>
        <taxon>Cytophagales</taxon>
        <taxon>Cyclobacteriaceae</taxon>
        <taxon>Echinicola</taxon>
    </lineage>
</organism>
<gene>
    <name evidence="10" type="ORF">ACFFUR_10085</name>
</gene>
<keyword evidence="2" id="KW-0812">Transmembrane</keyword>
<comment type="subcellular location">
    <subcellularLocation>
        <location evidence="1">Membrane</location>
    </subcellularLocation>
</comment>
<feature type="domain" description="POTRA" evidence="9">
    <location>
        <begin position="140"/>
        <end position="191"/>
    </location>
</feature>
<evidence type="ECO:0000256" key="5">
    <source>
        <dbReference type="ARBA" id="ARBA00023237"/>
    </source>
</evidence>
<comment type="caution">
    <text evidence="10">The sequence shown here is derived from an EMBL/GenBank/DDBJ whole genome shotgun (WGS) entry which is preliminary data.</text>
</comment>
<dbReference type="Gene3D" id="3.10.20.310">
    <property type="entry name" value="membrane protein fhac"/>
    <property type="match status" value="2"/>
</dbReference>
<feature type="chain" id="PRO_5046633397" evidence="7">
    <location>
        <begin position="23"/>
        <end position="805"/>
    </location>
</feature>
<evidence type="ECO:0000256" key="6">
    <source>
        <dbReference type="SAM" id="Coils"/>
    </source>
</evidence>
<dbReference type="Proteomes" id="UP001589654">
    <property type="component" value="Unassembled WGS sequence"/>
</dbReference>
<evidence type="ECO:0000256" key="7">
    <source>
        <dbReference type="SAM" id="SignalP"/>
    </source>
</evidence>
<evidence type="ECO:0000256" key="2">
    <source>
        <dbReference type="ARBA" id="ARBA00022692"/>
    </source>
</evidence>
<evidence type="ECO:0000256" key="3">
    <source>
        <dbReference type="ARBA" id="ARBA00022729"/>
    </source>
</evidence>
<evidence type="ECO:0000313" key="11">
    <source>
        <dbReference type="Proteomes" id="UP001589654"/>
    </source>
</evidence>
<feature type="domain" description="Bacterial surface antigen (D15)" evidence="8">
    <location>
        <begin position="593"/>
        <end position="793"/>
    </location>
</feature>
<proteinExistence type="predicted"/>
<dbReference type="InterPro" id="IPR000184">
    <property type="entry name" value="Bac_surfAg_D15"/>
</dbReference>
<keyword evidence="11" id="KW-1185">Reference proteome</keyword>
<dbReference type="RefSeq" id="WP_290249597.1">
    <property type="nucleotide sequence ID" value="NZ_JAUFQT010000002.1"/>
</dbReference>
<keyword evidence="4" id="KW-0472">Membrane</keyword>
<feature type="coiled-coil region" evidence="6">
    <location>
        <begin position="81"/>
        <end position="108"/>
    </location>
</feature>
<feature type="signal peptide" evidence="7">
    <location>
        <begin position="1"/>
        <end position="22"/>
    </location>
</feature>
<dbReference type="PANTHER" id="PTHR12815">
    <property type="entry name" value="SORTING AND ASSEMBLY MACHINERY SAMM50 PROTEIN FAMILY MEMBER"/>
    <property type="match status" value="1"/>
</dbReference>
<dbReference type="InterPro" id="IPR010827">
    <property type="entry name" value="BamA/TamA_POTRA"/>
</dbReference>
<dbReference type="Pfam" id="PF01103">
    <property type="entry name" value="Omp85"/>
    <property type="match status" value="1"/>
</dbReference>
<protein>
    <submittedName>
        <fullName evidence="10">BamA/TamA family outer membrane protein</fullName>
    </submittedName>
</protein>